<dbReference type="EMBL" id="LAZR01023523">
    <property type="protein sequence ID" value="KKL78231.1"/>
    <property type="molecule type" value="Genomic_DNA"/>
</dbReference>
<gene>
    <name evidence="1" type="ORF">LCGC14_2026890</name>
</gene>
<proteinExistence type="predicted"/>
<sequence length="75" mass="8744">MINDPLLEYLRASRTECAARLRELDRAIALREREVRREAMPPEGFPVAKGHQPDCPAVALDTVRRMRKNERTDER</sequence>
<comment type="caution">
    <text evidence="1">The sequence shown here is derived from an EMBL/GenBank/DDBJ whole genome shotgun (WGS) entry which is preliminary data.</text>
</comment>
<dbReference type="AlphaFoldDB" id="A0A0F9FID9"/>
<name>A0A0F9FID9_9ZZZZ</name>
<organism evidence="1">
    <name type="scientific">marine sediment metagenome</name>
    <dbReference type="NCBI Taxonomy" id="412755"/>
    <lineage>
        <taxon>unclassified sequences</taxon>
        <taxon>metagenomes</taxon>
        <taxon>ecological metagenomes</taxon>
    </lineage>
</organism>
<reference evidence="1" key="1">
    <citation type="journal article" date="2015" name="Nature">
        <title>Complex archaea that bridge the gap between prokaryotes and eukaryotes.</title>
        <authorList>
            <person name="Spang A."/>
            <person name="Saw J.H."/>
            <person name="Jorgensen S.L."/>
            <person name="Zaremba-Niedzwiedzka K."/>
            <person name="Martijn J."/>
            <person name="Lind A.E."/>
            <person name="van Eijk R."/>
            <person name="Schleper C."/>
            <person name="Guy L."/>
            <person name="Ettema T.J."/>
        </authorList>
    </citation>
    <scope>NUCLEOTIDE SEQUENCE</scope>
</reference>
<evidence type="ECO:0000313" key="1">
    <source>
        <dbReference type="EMBL" id="KKL78231.1"/>
    </source>
</evidence>
<protein>
    <submittedName>
        <fullName evidence="1">Uncharacterized protein</fullName>
    </submittedName>
</protein>
<accession>A0A0F9FID9</accession>